<keyword evidence="1" id="KW-0812">Transmembrane</keyword>
<accession>A0A559K3H5</accession>
<feature type="transmembrane region" description="Helical" evidence="1">
    <location>
        <begin position="30"/>
        <end position="47"/>
    </location>
</feature>
<feature type="transmembrane region" description="Helical" evidence="1">
    <location>
        <begin position="99"/>
        <end position="119"/>
    </location>
</feature>
<organism evidence="3 4">
    <name type="scientific">Paenibacillus cremeus</name>
    <dbReference type="NCBI Taxonomy" id="2163881"/>
    <lineage>
        <taxon>Bacteria</taxon>
        <taxon>Bacillati</taxon>
        <taxon>Bacillota</taxon>
        <taxon>Bacilli</taxon>
        <taxon>Bacillales</taxon>
        <taxon>Paenibacillaceae</taxon>
        <taxon>Paenibacillus</taxon>
    </lineage>
</organism>
<dbReference type="Proteomes" id="UP000317036">
    <property type="component" value="Unassembled WGS sequence"/>
</dbReference>
<feature type="transmembrane region" description="Helical" evidence="1">
    <location>
        <begin position="67"/>
        <end position="87"/>
    </location>
</feature>
<dbReference type="OrthoDB" id="2194912at2"/>
<evidence type="ECO:0000256" key="1">
    <source>
        <dbReference type="SAM" id="Phobius"/>
    </source>
</evidence>
<dbReference type="PANTHER" id="PTHR43592">
    <property type="entry name" value="CAAX AMINO TERMINAL PROTEASE"/>
    <property type="match status" value="1"/>
</dbReference>
<proteinExistence type="predicted"/>
<dbReference type="RefSeq" id="WP_144853383.1">
    <property type="nucleotide sequence ID" value="NZ_VNJI01000050.1"/>
</dbReference>
<keyword evidence="3" id="KW-0378">Hydrolase</keyword>
<dbReference type="GO" id="GO:0004175">
    <property type="term" value="F:endopeptidase activity"/>
    <property type="evidence" value="ECO:0007669"/>
    <property type="project" value="UniProtKB-ARBA"/>
</dbReference>
<reference evidence="3 4" key="1">
    <citation type="submission" date="2019-07" db="EMBL/GenBank/DDBJ databases">
        <authorList>
            <person name="Kim J."/>
        </authorList>
    </citation>
    <scope>NUCLEOTIDE SEQUENCE [LARGE SCALE GENOMIC DNA]</scope>
    <source>
        <strain evidence="3 4">JC52</strain>
    </source>
</reference>
<feature type="transmembrane region" description="Helical" evidence="1">
    <location>
        <begin position="174"/>
        <end position="194"/>
    </location>
</feature>
<dbReference type="Pfam" id="PF02517">
    <property type="entry name" value="Rce1-like"/>
    <property type="match status" value="1"/>
</dbReference>
<dbReference type="GO" id="GO:0006508">
    <property type="term" value="P:proteolysis"/>
    <property type="evidence" value="ECO:0007669"/>
    <property type="project" value="UniProtKB-KW"/>
</dbReference>
<gene>
    <name evidence="3" type="ORF">FPZ49_28005</name>
</gene>
<evidence type="ECO:0000313" key="4">
    <source>
        <dbReference type="Proteomes" id="UP000317036"/>
    </source>
</evidence>
<keyword evidence="1" id="KW-0472">Membrane</keyword>
<dbReference type="EMBL" id="VNJI01000050">
    <property type="protein sequence ID" value="TVY06693.1"/>
    <property type="molecule type" value="Genomic_DNA"/>
</dbReference>
<name>A0A559K3H5_9BACL</name>
<evidence type="ECO:0000313" key="3">
    <source>
        <dbReference type="EMBL" id="TVY06693.1"/>
    </source>
</evidence>
<keyword evidence="1" id="KW-1133">Transmembrane helix</keyword>
<dbReference type="GO" id="GO:0008237">
    <property type="term" value="F:metallopeptidase activity"/>
    <property type="evidence" value="ECO:0007669"/>
    <property type="project" value="UniProtKB-KW"/>
</dbReference>
<dbReference type="PANTHER" id="PTHR43592:SF15">
    <property type="entry name" value="CAAX AMINO TERMINAL PROTEASE FAMILY PROTEIN"/>
    <property type="match status" value="1"/>
</dbReference>
<comment type="caution">
    <text evidence="3">The sequence shown here is derived from an EMBL/GenBank/DDBJ whole genome shotgun (WGS) entry which is preliminary data.</text>
</comment>
<keyword evidence="4" id="KW-1185">Reference proteome</keyword>
<dbReference type="InterPro" id="IPR003675">
    <property type="entry name" value="Rce1/LyrA-like_dom"/>
</dbReference>
<feature type="transmembrane region" description="Helical" evidence="1">
    <location>
        <begin position="131"/>
        <end position="154"/>
    </location>
</feature>
<feature type="domain" description="CAAX prenyl protease 2/Lysostaphin resistance protein A-like" evidence="2">
    <location>
        <begin position="100"/>
        <end position="187"/>
    </location>
</feature>
<keyword evidence="3" id="KW-0482">Metalloprotease</keyword>
<dbReference type="AlphaFoldDB" id="A0A559K3H5"/>
<protein>
    <submittedName>
        <fullName evidence="3">CPBP family intramembrane metalloprotease</fullName>
    </submittedName>
</protein>
<feature type="transmembrane region" description="Helical" evidence="1">
    <location>
        <begin position="7"/>
        <end position="24"/>
    </location>
</feature>
<keyword evidence="3" id="KW-0645">Protease</keyword>
<dbReference type="GO" id="GO:0080120">
    <property type="term" value="P:CAAX-box protein maturation"/>
    <property type="evidence" value="ECO:0007669"/>
    <property type="project" value="UniProtKB-ARBA"/>
</dbReference>
<sequence>MNIKKMIYLVAFFIFMGPKPTNIVFFNNKIFIAFAPLFVLLVLWYCYKEEIRKYNFNDIKNREFFSIFINCLQFSIYSQALTSIILGQSAGAYDSILQTYLIMPLYAIMVAPLAEEIVYRKIIFKYLDKHLNFWLSASISSVIFAIGHFSLNRFLGYFLTGMIFCYYYKKSRSIVPLIAAHSAINFISIFVATIKS</sequence>
<evidence type="ECO:0000259" key="2">
    <source>
        <dbReference type="Pfam" id="PF02517"/>
    </source>
</evidence>